<evidence type="ECO:0000313" key="5">
    <source>
        <dbReference type="Proteomes" id="UP000014074"/>
    </source>
</evidence>
<keyword evidence="2" id="KW-0853">WD repeat</keyword>
<gene>
    <name evidence="4" type="ORF">UCRPA7_4445</name>
</gene>
<evidence type="ECO:0000256" key="1">
    <source>
        <dbReference type="ARBA" id="ARBA00009890"/>
    </source>
</evidence>
<dbReference type="HOGENOM" id="CLU_503063_0_0_1"/>
<dbReference type="EMBL" id="KB933118">
    <property type="protein sequence ID" value="EOO00014.1"/>
    <property type="molecule type" value="Genomic_DNA"/>
</dbReference>
<organism evidence="4 5">
    <name type="scientific">Phaeoacremonium minimum (strain UCR-PA7)</name>
    <name type="common">Esca disease fungus</name>
    <name type="synonym">Togninia minima</name>
    <dbReference type="NCBI Taxonomy" id="1286976"/>
    <lineage>
        <taxon>Eukaryota</taxon>
        <taxon>Fungi</taxon>
        <taxon>Dikarya</taxon>
        <taxon>Ascomycota</taxon>
        <taxon>Pezizomycotina</taxon>
        <taxon>Sordariomycetes</taxon>
        <taxon>Sordariomycetidae</taxon>
        <taxon>Togniniales</taxon>
        <taxon>Togniniaceae</taxon>
        <taxon>Phaeoacremonium</taxon>
    </lineage>
</organism>
<dbReference type="Gene3D" id="2.130.10.10">
    <property type="entry name" value="YVTN repeat-like/Quinoprotein amine dehydrogenase"/>
    <property type="match status" value="1"/>
</dbReference>
<comment type="similarity">
    <text evidence="1">Belongs to the WD repeat LST8 family.</text>
</comment>
<evidence type="ECO:0000256" key="2">
    <source>
        <dbReference type="PROSITE-ProRule" id="PRU00221"/>
    </source>
</evidence>
<dbReference type="OrthoDB" id="10248252at2759"/>
<protein>
    <submittedName>
        <fullName evidence="4">Putative wd repeat-containing protein</fullName>
    </submittedName>
</protein>
<dbReference type="GeneID" id="19324897"/>
<proteinExistence type="inferred from homology"/>
<dbReference type="SUPFAM" id="SSF50978">
    <property type="entry name" value="WD40 repeat-like"/>
    <property type="match status" value="1"/>
</dbReference>
<reference evidence="5" key="1">
    <citation type="journal article" date="2013" name="Genome Announc.">
        <title>Draft genome sequence of the ascomycete Phaeoacremonium aleophilum strain UCR-PA7, a causal agent of the esca disease complex in grapevines.</title>
        <authorList>
            <person name="Blanco-Ulate B."/>
            <person name="Rolshausen P."/>
            <person name="Cantu D."/>
        </authorList>
    </citation>
    <scope>NUCLEOTIDE SEQUENCE [LARGE SCALE GENOMIC DNA]</scope>
    <source>
        <strain evidence="5">UCR-PA7</strain>
    </source>
</reference>
<dbReference type="GO" id="GO:0031932">
    <property type="term" value="C:TORC2 complex"/>
    <property type="evidence" value="ECO:0007669"/>
    <property type="project" value="InterPro"/>
</dbReference>
<dbReference type="PROSITE" id="PS50082">
    <property type="entry name" value="WD_REPEATS_2"/>
    <property type="match status" value="1"/>
</dbReference>
<dbReference type="GO" id="GO:0031931">
    <property type="term" value="C:TORC1 complex"/>
    <property type="evidence" value="ECO:0007669"/>
    <property type="project" value="InterPro"/>
</dbReference>
<dbReference type="Pfam" id="PF00400">
    <property type="entry name" value="WD40"/>
    <property type="match status" value="1"/>
</dbReference>
<dbReference type="SMART" id="SM00320">
    <property type="entry name" value="WD40"/>
    <property type="match status" value="3"/>
</dbReference>
<dbReference type="Proteomes" id="UP000014074">
    <property type="component" value="Unassembled WGS sequence"/>
</dbReference>
<keyword evidence="5" id="KW-1185">Reference proteome</keyword>
<dbReference type="InterPro" id="IPR001680">
    <property type="entry name" value="WD40_rpt"/>
</dbReference>
<dbReference type="InterPro" id="IPR037588">
    <property type="entry name" value="MLST8"/>
</dbReference>
<dbReference type="RefSeq" id="XP_007915175.1">
    <property type="nucleotide sequence ID" value="XM_007916984.1"/>
</dbReference>
<feature type="repeat" description="WD" evidence="2">
    <location>
        <begin position="198"/>
        <end position="239"/>
    </location>
</feature>
<dbReference type="KEGG" id="tmn:UCRPA7_4445"/>
<dbReference type="GO" id="GO:0031929">
    <property type="term" value="P:TOR signaling"/>
    <property type="evidence" value="ECO:0007669"/>
    <property type="project" value="InterPro"/>
</dbReference>
<accession>R8BKY8</accession>
<sequence length="462" mass="51272">MVATAADVPSAAVRIYRVNEQNISASPHQSYDCTRALNLAGEPLPLEGWAYMPAAIKWGLSEGVEHLLLVGYSPRSLTNDENDVPEDKLKTGEICLWNGLDGLKVEGGTRTQIQIFKPSDNVEFGFGFSTVKTLDCPGLDINELAIRPNAIDSVYVAAGCTDGKTYIWDATKSGESDKPIHVLRHGKPTEELPPGAERELEDTGVKFTAFGTSPDRFYTGSSDGVVKVWNIRNRKHPLVRVLLEAPAQISYGKFSPDYSKLIIGDASGRVFLLSVDNNEEKPADFINLPGPNGPRRIRRPKPFIPHPPPPRPPREGGMEIDGDEDDSMAGNKQAKAYLASGQLKLTKNPVIGAVKGPNYAETGLFRKEAYLNQDPAGAMLPQWDLKQQEMQKLQARYGMPPIVRKAREVRGHERALFQHDKNAALDLHIDSLPRETRLQLEWSKVDLDTQEPDYGFEYEEEF</sequence>
<dbReference type="GO" id="GO:0032956">
    <property type="term" value="P:regulation of actin cytoskeleton organization"/>
    <property type="evidence" value="ECO:0007669"/>
    <property type="project" value="TreeGrafter"/>
</dbReference>
<feature type="compositionally biased region" description="Pro residues" evidence="3">
    <location>
        <begin position="302"/>
        <end position="311"/>
    </location>
</feature>
<name>R8BKY8_PHAM7</name>
<feature type="region of interest" description="Disordered" evidence="3">
    <location>
        <begin position="284"/>
        <end position="322"/>
    </location>
</feature>
<dbReference type="InterPro" id="IPR015943">
    <property type="entry name" value="WD40/YVTN_repeat-like_dom_sf"/>
</dbReference>
<dbReference type="AlphaFoldDB" id="R8BKY8"/>
<dbReference type="PANTHER" id="PTHR19842">
    <property type="entry name" value="G BETA-LIKE PROTEIN GBL"/>
    <property type="match status" value="1"/>
</dbReference>
<dbReference type="PANTHER" id="PTHR19842:SF2">
    <property type="entry name" value="WD REPEAT PROTEIN (AFU_ORTHOLOGUE AFUA_5G04300)"/>
    <property type="match status" value="1"/>
</dbReference>
<dbReference type="eggNOG" id="ENOG502RZG9">
    <property type="taxonomic scope" value="Eukaryota"/>
</dbReference>
<dbReference type="InterPro" id="IPR036322">
    <property type="entry name" value="WD40_repeat_dom_sf"/>
</dbReference>
<evidence type="ECO:0000256" key="3">
    <source>
        <dbReference type="SAM" id="MobiDB-lite"/>
    </source>
</evidence>
<evidence type="ECO:0000313" key="4">
    <source>
        <dbReference type="EMBL" id="EOO00014.1"/>
    </source>
</evidence>